<feature type="binding site" evidence="7">
    <location>
        <position position="205"/>
    </location>
    <ligand>
        <name>NAD(+)</name>
        <dbReference type="ChEBI" id="CHEBI:57540"/>
    </ligand>
</feature>
<comment type="cofactor">
    <cofactor evidence="7">
        <name>FAD</name>
        <dbReference type="ChEBI" id="CHEBI:57692"/>
    </cofactor>
    <text evidence="7">Binds 1 FAD per subunit.</text>
</comment>
<dbReference type="InterPro" id="IPR023753">
    <property type="entry name" value="FAD/NAD-binding_dom"/>
</dbReference>
<gene>
    <name evidence="10" type="ORF">DHM44_06515</name>
</gene>
<dbReference type="InterPro" id="IPR050151">
    <property type="entry name" value="Class-I_Pyr_Nuc-Dis_Oxidored"/>
</dbReference>
<keyword evidence="3 7" id="KW-0274">FAD</keyword>
<keyword evidence="5 7" id="KW-0520">NAD</keyword>
<comment type="caution">
    <text evidence="10">The sequence shown here is derived from an EMBL/GenBank/DDBJ whole genome shotgun (WGS) entry which is preliminary data.</text>
</comment>
<evidence type="ECO:0000256" key="4">
    <source>
        <dbReference type="ARBA" id="ARBA00023002"/>
    </source>
</evidence>
<dbReference type="GO" id="GO:0006103">
    <property type="term" value="P:2-oxoglutarate metabolic process"/>
    <property type="evidence" value="ECO:0007669"/>
    <property type="project" value="TreeGrafter"/>
</dbReference>
<sequence>MQSKYDVIVIGAGPAGVNAATQLSSAGFSVLVVSEYIGGGYCFSGSIMSNTALYLSYLYNKFKTRTVNFIDIPEEAVKAPFDFKKSRKYVENISTKIVKAFTDQLNEAGSEFFQGIAEFAGKDKLKILSRQTGKKHEVKFGKCIVATGSYNPPLEIPSTKKFLYANNIFNLQTVPTSVAVIGGGFVGCEYATFFRRLGCDVHIVEKTDRILSTFDPQVTKRLEDSFKRNGINLRKNANIVNVEKVGNKSILFFDDDDNMEAEEIFVAVGRKPAVNNLSLEKAGVQMNENGVELDQSFRTSNKNIYLVGDASGKTMLVNWAYKSSSFVAKHISGVQRKFKYEFMPKVLYIDPEVSSVGFTEKEARVKGFSPLTVKYTYTNLEKSLIIGFNKGLVKVIYDRETKRILGAHIFGKGASELVTAFTLLIQSGIKIDNISEYIFNHPTFAEVLNELGNKVKTKGGK</sequence>
<keyword evidence="4" id="KW-0560">Oxidoreductase</keyword>
<feature type="domain" description="FAD/NAD(P)-binding" evidence="9">
    <location>
        <begin position="5"/>
        <end position="322"/>
    </location>
</feature>
<dbReference type="Pfam" id="PF07992">
    <property type="entry name" value="Pyr_redox_2"/>
    <property type="match status" value="1"/>
</dbReference>
<evidence type="ECO:0000256" key="3">
    <source>
        <dbReference type="ARBA" id="ARBA00022827"/>
    </source>
</evidence>
<dbReference type="EMBL" id="DPPF01000130">
    <property type="protein sequence ID" value="HCW93316.1"/>
    <property type="molecule type" value="Genomic_DNA"/>
</dbReference>
<feature type="domain" description="Pyridine nucleotide-disulphide oxidoreductase dimerisation" evidence="8">
    <location>
        <begin position="343"/>
        <end position="450"/>
    </location>
</feature>
<feature type="binding site" evidence="7">
    <location>
        <position position="269"/>
    </location>
    <ligand>
        <name>NAD(+)</name>
        <dbReference type="ChEBI" id="CHEBI:57540"/>
    </ligand>
</feature>
<evidence type="ECO:0000259" key="8">
    <source>
        <dbReference type="Pfam" id="PF02852"/>
    </source>
</evidence>
<evidence type="ECO:0008006" key="12">
    <source>
        <dbReference type="Google" id="ProtNLM"/>
    </source>
</evidence>
<dbReference type="Gene3D" id="3.50.50.60">
    <property type="entry name" value="FAD/NAD(P)-binding domain"/>
    <property type="match status" value="2"/>
</dbReference>
<feature type="binding site" evidence="7">
    <location>
        <begin position="147"/>
        <end position="149"/>
    </location>
    <ligand>
        <name>FAD</name>
        <dbReference type="ChEBI" id="CHEBI:57692"/>
    </ligand>
</feature>
<dbReference type="InterPro" id="IPR001100">
    <property type="entry name" value="Pyr_nuc-diS_OxRdtase"/>
</dbReference>
<evidence type="ECO:0000256" key="2">
    <source>
        <dbReference type="ARBA" id="ARBA00022630"/>
    </source>
</evidence>
<dbReference type="Pfam" id="PF02852">
    <property type="entry name" value="Pyr_redox_dim"/>
    <property type="match status" value="1"/>
</dbReference>
<dbReference type="RefSeq" id="WP_273264677.1">
    <property type="nucleotide sequence ID" value="NZ_JAAZVV010000004.1"/>
</dbReference>
<dbReference type="GO" id="GO:0004148">
    <property type="term" value="F:dihydrolipoyl dehydrogenase (NADH) activity"/>
    <property type="evidence" value="ECO:0007669"/>
    <property type="project" value="TreeGrafter"/>
</dbReference>
<keyword evidence="7" id="KW-0547">Nucleotide-binding</keyword>
<evidence type="ECO:0000256" key="7">
    <source>
        <dbReference type="PIRSR" id="PIRSR000350-3"/>
    </source>
</evidence>
<comment type="similarity">
    <text evidence="1">Belongs to the class-I pyridine nucleotide-disulfide oxidoreductase family.</text>
</comment>
<evidence type="ECO:0000259" key="9">
    <source>
        <dbReference type="Pfam" id="PF07992"/>
    </source>
</evidence>
<dbReference type="GO" id="GO:0050660">
    <property type="term" value="F:flavin adenine dinucleotide binding"/>
    <property type="evidence" value="ECO:0007669"/>
    <property type="project" value="TreeGrafter"/>
</dbReference>
<dbReference type="SUPFAM" id="SSF55424">
    <property type="entry name" value="FAD/NAD-linked reductases, dimerisation (C-terminal) domain"/>
    <property type="match status" value="1"/>
</dbReference>
<dbReference type="PIRSF" id="PIRSF000350">
    <property type="entry name" value="Mercury_reductase_MerA"/>
    <property type="match status" value="1"/>
</dbReference>
<name>A0A3D5QBV3_FLESI</name>
<evidence type="ECO:0000313" key="11">
    <source>
        <dbReference type="Proteomes" id="UP000262325"/>
    </source>
</evidence>
<evidence type="ECO:0000256" key="6">
    <source>
        <dbReference type="PIRSR" id="PIRSR000350-2"/>
    </source>
</evidence>
<dbReference type="Proteomes" id="UP000262325">
    <property type="component" value="Unassembled WGS sequence"/>
</dbReference>
<evidence type="ECO:0000256" key="1">
    <source>
        <dbReference type="ARBA" id="ARBA00007532"/>
    </source>
</evidence>
<reference evidence="10 11" key="1">
    <citation type="journal article" date="2018" name="Nat. Biotechnol.">
        <title>A standardized bacterial taxonomy based on genome phylogeny substantially revises the tree of life.</title>
        <authorList>
            <person name="Parks D.H."/>
            <person name="Chuvochina M."/>
            <person name="Waite D.W."/>
            <person name="Rinke C."/>
            <person name="Skarshewski A."/>
            <person name="Chaumeil P.A."/>
            <person name="Hugenholtz P."/>
        </authorList>
    </citation>
    <scope>NUCLEOTIDE SEQUENCE [LARGE SCALE GENOMIC DNA]</scope>
    <source>
        <strain evidence="10">UBA8672</strain>
    </source>
</reference>
<dbReference type="InterPro" id="IPR004099">
    <property type="entry name" value="Pyr_nucl-diS_OxRdtase_dimer"/>
</dbReference>
<dbReference type="PRINTS" id="PR00368">
    <property type="entry name" value="FADPNR"/>
</dbReference>
<accession>A0A3D5QBV3</accession>
<feature type="binding site" evidence="7">
    <location>
        <position position="309"/>
    </location>
    <ligand>
        <name>FAD</name>
        <dbReference type="ChEBI" id="CHEBI:57692"/>
    </ligand>
</feature>
<dbReference type="PRINTS" id="PR00411">
    <property type="entry name" value="PNDRDTASEI"/>
</dbReference>
<dbReference type="Gene3D" id="3.30.390.30">
    <property type="match status" value="1"/>
</dbReference>
<dbReference type="InterPro" id="IPR036188">
    <property type="entry name" value="FAD/NAD-bd_sf"/>
</dbReference>
<dbReference type="SUPFAM" id="SSF51905">
    <property type="entry name" value="FAD/NAD(P)-binding domain"/>
    <property type="match status" value="1"/>
</dbReference>
<protein>
    <recommendedName>
        <fullName evidence="12">Dihydrolipoyl dehydrogenase</fullName>
    </recommendedName>
</protein>
<dbReference type="PANTHER" id="PTHR22912:SF151">
    <property type="entry name" value="DIHYDROLIPOYL DEHYDROGENASE, MITOCHONDRIAL"/>
    <property type="match status" value="1"/>
</dbReference>
<keyword evidence="2" id="KW-0285">Flavoprotein</keyword>
<feature type="binding site" evidence="7">
    <location>
        <begin position="182"/>
        <end position="189"/>
    </location>
    <ligand>
        <name>NAD(+)</name>
        <dbReference type="ChEBI" id="CHEBI:57540"/>
    </ligand>
</feature>
<organism evidence="10 11">
    <name type="scientific">Flexistipes sinusarabici</name>
    <dbReference type="NCBI Taxonomy" id="2352"/>
    <lineage>
        <taxon>Bacteria</taxon>
        <taxon>Pseudomonadati</taxon>
        <taxon>Deferribacterota</taxon>
        <taxon>Deferribacteres</taxon>
        <taxon>Deferribacterales</taxon>
        <taxon>Flexistipitaceae</taxon>
        <taxon>Flexistipes</taxon>
    </lineage>
</organism>
<dbReference type="InterPro" id="IPR016156">
    <property type="entry name" value="FAD/NAD-linked_Rdtase_dimer_sf"/>
</dbReference>
<dbReference type="PANTHER" id="PTHR22912">
    <property type="entry name" value="DISULFIDE OXIDOREDUCTASE"/>
    <property type="match status" value="1"/>
</dbReference>
<feature type="active site" description="Proton acceptor" evidence="6">
    <location>
        <position position="441"/>
    </location>
</feature>
<dbReference type="FunFam" id="3.30.390.30:FF:000001">
    <property type="entry name" value="Dihydrolipoyl dehydrogenase"/>
    <property type="match status" value="1"/>
</dbReference>
<evidence type="ECO:0000256" key="5">
    <source>
        <dbReference type="ARBA" id="ARBA00023027"/>
    </source>
</evidence>
<proteinExistence type="inferred from homology"/>
<evidence type="ECO:0000313" key="10">
    <source>
        <dbReference type="EMBL" id="HCW93316.1"/>
    </source>
</evidence>
<dbReference type="AlphaFoldDB" id="A0A3D5QBV3"/>